<gene>
    <name evidence="3" type="ORF">ATZ20_03635</name>
</gene>
<dbReference type="EMBL" id="CP013695">
    <property type="protein sequence ID" value="ALU31323.1"/>
    <property type="molecule type" value="Genomic_DNA"/>
</dbReference>
<dbReference type="GeneID" id="14551684"/>
<dbReference type="Gene3D" id="1.10.10.10">
    <property type="entry name" value="Winged helix-like DNA-binding domain superfamily/Winged helix DNA-binding domain"/>
    <property type="match status" value="1"/>
</dbReference>
<dbReference type="SUPFAM" id="SSF46785">
    <property type="entry name" value="Winged helix' DNA-binding domain"/>
    <property type="match status" value="1"/>
</dbReference>
<dbReference type="RefSeq" id="WP_011278029.1">
    <property type="nucleotide sequence ID" value="NZ_BHWZ01000002.1"/>
</dbReference>
<dbReference type="InterPro" id="IPR036388">
    <property type="entry name" value="WH-like_DNA-bd_sf"/>
</dbReference>
<proteinExistence type="predicted"/>
<dbReference type="AlphaFoldDB" id="A0A0U3FLT3"/>
<dbReference type="Pfam" id="PF01047">
    <property type="entry name" value="MarR"/>
    <property type="match status" value="1"/>
</dbReference>
<evidence type="ECO:0000259" key="2">
    <source>
        <dbReference type="Pfam" id="PF01047"/>
    </source>
</evidence>
<keyword evidence="1" id="KW-0472">Membrane</keyword>
<dbReference type="Proteomes" id="UP000060043">
    <property type="component" value="Chromosome"/>
</dbReference>
<accession>A0A0U3FLT3</accession>
<evidence type="ECO:0000256" key="1">
    <source>
        <dbReference type="SAM" id="Phobius"/>
    </source>
</evidence>
<evidence type="ECO:0000313" key="4">
    <source>
        <dbReference type="Proteomes" id="UP000060043"/>
    </source>
</evidence>
<keyword evidence="1" id="KW-1133">Transmembrane helix</keyword>
<feature type="domain" description="HTH marR-type" evidence="2">
    <location>
        <begin position="24"/>
        <end position="71"/>
    </location>
</feature>
<evidence type="ECO:0000313" key="3">
    <source>
        <dbReference type="EMBL" id="ALU31323.1"/>
    </source>
</evidence>
<dbReference type="OMA" id="HTVSTQK"/>
<sequence>MTKSLFDVLKELDSLVDFSRAKLQWDILIILATKGPSSTTEISQTINTSRKSIIDAIRKLVDKELVTKVKHDIYGLSDKGKELWNKIDSVLNIEVINGNNHKGQSKDEDILALENLSQYFYLINLSKMITINHDGLSLDKAARELGVSRQTLKYYLELFEEKKLFRVIGKRTHFKKNIYKCVLMNEGKRLLFRLPEFTKMKNNLPLKLLLRLTNSYTLEMANVKVMGFILISLPLLMYFRDQLGLIELPWLYAVIFLALLSVFAQILSR</sequence>
<dbReference type="NCBIfam" id="NF041016">
    <property type="entry name" value="trans_reg_ArnR"/>
    <property type="match status" value="1"/>
</dbReference>
<reference evidence="3 4" key="1">
    <citation type="submission" date="2015-12" db="EMBL/GenBank/DDBJ databases">
        <title>A stable core within a dynamic pangenome in Sulfolobus acidocaldarius.</title>
        <authorList>
            <person name="Anderson R."/>
            <person name="Kouris A."/>
            <person name="Seward C."/>
            <person name="Campbell K."/>
            <person name="Whitaker R."/>
        </authorList>
    </citation>
    <scope>NUCLEOTIDE SEQUENCE [LARGE SCALE GENOMIC DNA]</scope>
    <source>
        <strain evidence="3 4">NG05B_CO5_07</strain>
    </source>
</reference>
<keyword evidence="1" id="KW-0812">Transmembrane</keyword>
<feature type="transmembrane region" description="Helical" evidence="1">
    <location>
        <begin position="221"/>
        <end position="238"/>
    </location>
</feature>
<protein>
    <submittedName>
        <fullName evidence="3">MarR family transcriptional regulator</fullName>
    </submittedName>
</protein>
<feature type="transmembrane region" description="Helical" evidence="1">
    <location>
        <begin position="250"/>
        <end position="267"/>
    </location>
</feature>
<dbReference type="OrthoDB" id="36823at2157"/>
<organism evidence="3 4">
    <name type="scientific">Sulfolobus acidocaldarius</name>
    <dbReference type="NCBI Taxonomy" id="2285"/>
    <lineage>
        <taxon>Archaea</taxon>
        <taxon>Thermoproteota</taxon>
        <taxon>Thermoprotei</taxon>
        <taxon>Sulfolobales</taxon>
        <taxon>Sulfolobaceae</taxon>
        <taxon>Sulfolobus</taxon>
    </lineage>
</organism>
<dbReference type="InterPro" id="IPR036390">
    <property type="entry name" value="WH_DNA-bd_sf"/>
</dbReference>
<dbReference type="GO" id="GO:0003700">
    <property type="term" value="F:DNA-binding transcription factor activity"/>
    <property type="evidence" value="ECO:0007669"/>
    <property type="project" value="InterPro"/>
</dbReference>
<dbReference type="InterPro" id="IPR053515">
    <property type="entry name" value="HTH-type_ArnR"/>
</dbReference>
<dbReference type="InterPro" id="IPR000835">
    <property type="entry name" value="HTH_MarR-typ"/>
</dbReference>
<name>A0A0U3FLT3_9CREN</name>